<dbReference type="InterPro" id="IPR008335">
    <property type="entry name" value="Mopterin_OxRdtase_euk"/>
</dbReference>
<dbReference type="SUPFAM" id="SSF56524">
    <property type="entry name" value="Oxidoreductase molybdopterin-binding domain"/>
    <property type="match status" value="1"/>
</dbReference>
<organism evidence="2">
    <name type="scientific">Staphylothermus marinus</name>
    <dbReference type="NCBI Taxonomy" id="2280"/>
    <lineage>
        <taxon>Archaea</taxon>
        <taxon>Thermoproteota</taxon>
        <taxon>Thermoprotei</taxon>
        <taxon>Desulfurococcales</taxon>
        <taxon>Desulfurococcaceae</taxon>
        <taxon>Staphylothermus</taxon>
    </lineage>
</organism>
<proteinExistence type="predicted"/>
<protein>
    <submittedName>
        <fullName evidence="2">Molybdopterin-binding oxidoreductase</fullName>
    </submittedName>
</protein>
<dbReference type="EMBL" id="DTBJ01000052">
    <property type="protein sequence ID" value="HGM59138.1"/>
    <property type="molecule type" value="Genomic_DNA"/>
</dbReference>
<comment type="caution">
    <text evidence="2">The sequence shown here is derived from an EMBL/GenBank/DDBJ whole genome shotgun (WGS) entry which is preliminary data.</text>
</comment>
<evidence type="ECO:0000313" key="2">
    <source>
        <dbReference type="EMBL" id="HGM59138.1"/>
    </source>
</evidence>
<dbReference type="PRINTS" id="PR00407">
    <property type="entry name" value="EUMOPTERIN"/>
</dbReference>
<gene>
    <name evidence="2" type="ORF">ENU14_06125</name>
</gene>
<evidence type="ECO:0000259" key="1">
    <source>
        <dbReference type="Pfam" id="PF00174"/>
    </source>
</evidence>
<accession>A0A7C4DAP8</accession>
<dbReference type="PANTHER" id="PTHR43032">
    <property type="entry name" value="PROTEIN-METHIONINE-SULFOXIDE REDUCTASE"/>
    <property type="match status" value="1"/>
</dbReference>
<dbReference type="InterPro" id="IPR036374">
    <property type="entry name" value="OxRdtase_Mopterin-bd_sf"/>
</dbReference>
<feature type="domain" description="Oxidoreductase molybdopterin-binding" evidence="1">
    <location>
        <begin position="153"/>
        <end position="293"/>
    </location>
</feature>
<name>A0A7C4DAP8_STAMA</name>
<dbReference type="PANTHER" id="PTHR43032:SF4">
    <property type="entry name" value="OXIDOREDUCTASE MOLYBDOPTERIN-BINDING DOMAIN-CONTAINING PROTEIN"/>
    <property type="match status" value="1"/>
</dbReference>
<dbReference type="AlphaFoldDB" id="A0A7C4DAP8"/>
<reference evidence="2" key="1">
    <citation type="journal article" date="2020" name="mSystems">
        <title>Genome- and Community-Level Interaction Insights into Carbon Utilization and Element Cycling Functions of Hydrothermarchaeota in Hydrothermal Sediment.</title>
        <authorList>
            <person name="Zhou Z."/>
            <person name="Liu Y."/>
            <person name="Xu W."/>
            <person name="Pan J."/>
            <person name="Luo Z.H."/>
            <person name="Li M."/>
        </authorList>
    </citation>
    <scope>NUCLEOTIDE SEQUENCE [LARGE SCALE GENOMIC DNA]</scope>
    <source>
        <strain evidence="2">SpSt-642</strain>
    </source>
</reference>
<dbReference type="Gene3D" id="3.90.420.10">
    <property type="entry name" value="Oxidoreductase, molybdopterin-binding domain"/>
    <property type="match status" value="1"/>
</dbReference>
<dbReference type="InterPro" id="IPR000572">
    <property type="entry name" value="OxRdtase_Mopterin-bd_dom"/>
</dbReference>
<sequence>MVIKCYLTSNKGLSDKGVEYVVDCPVNNYVFKSISDLTWLIKQFIRKMNYNGELEFHSNENIGTTHMLYKYRICLEDKYIGIRVVSQYNSVIRILFTIPDRSLIPQVSFEKYDASKDIVKTNYRVRSGRIPPGQYYIPNLIVYSILGGLKGKDLSNWRIEIRGEVENEFELNLADLYTLGLKTIKTSFHCVTGWSIDEVEFTGPLLRNIIERAKPRESVKWIYVECLDNYSTIIPIDEALNDDAVIAIEMNGKPLEIEHGYPARLVIPQLYGWKSAKWVNRLLFLSEYRDGYWEALGYHPRGRVEYEERFKKS</sequence>
<dbReference type="Pfam" id="PF00174">
    <property type="entry name" value="Oxidored_molyb"/>
    <property type="match status" value="1"/>
</dbReference>
<dbReference type="GO" id="GO:0016491">
    <property type="term" value="F:oxidoreductase activity"/>
    <property type="evidence" value="ECO:0007669"/>
    <property type="project" value="InterPro"/>
</dbReference>